<evidence type="ECO:0000313" key="2">
    <source>
        <dbReference type="EMBL" id="KAF0332380.1"/>
    </source>
</evidence>
<comment type="caution">
    <text evidence="2">The sequence shown here is derived from an EMBL/GenBank/DDBJ whole genome shotgun (WGS) entry which is preliminary data.</text>
</comment>
<dbReference type="InterPro" id="IPR050667">
    <property type="entry name" value="PPR-containing_protein"/>
</dbReference>
<proteinExistence type="predicted"/>
<name>A0A8H3ZZA2_9PEZI</name>
<dbReference type="EMBL" id="WOWK01000001">
    <property type="protein sequence ID" value="KAF0332380.1"/>
    <property type="molecule type" value="Genomic_DNA"/>
</dbReference>
<dbReference type="PANTHER" id="PTHR47939">
    <property type="entry name" value="MEMBRANE-ASSOCIATED SALT-INDUCIBLE PROTEIN-LIKE"/>
    <property type="match status" value="1"/>
</dbReference>
<gene>
    <name evidence="2" type="ORF">GQ607_000396</name>
</gene>
<reference evidence="2 3" key="1">
    <citation type="submission" date="2019-12" db="EMBL/GenBank/DDBJ databases">
        <title>A genome sequence resource for the geographically widespread anthracnose pathogen Colletotrichum asianum.</title>
        <authorList>
            <person name="Meng Y."/>
        </authorList>
    </citation>
    <scope>NUCLEOTIDE SEQUENCE [LARGE SCALE GENOMIC DNA]</scope>
    <source>
        <strain evidence="2 3">ICMP 18580</strain>
    </source>
</reference>
<dbReference type="AlphaFoldDB" id="A0A8H3ZZA2"/>
<accession>A0A8H3ZZA2</accession>
<sequence>MSHRALFRDITCRNTFICQSCLSSLGTAATPQSWATRHSSRLARSRIQRRNAQHIDPPTTEAASDEPPKSAAAALLEELTQKKKKGEPTWRFFEKNAAGKVKALQGEDAYNDSLSGSKALEEGLKKSMIVNIKSTLSSLQDGGLLAPFGVNDIDSIAKDFEAQFEGANTPEEMTETMDLYIKSLEKKLEEKGFDVSGFDDSNPIATLGTIHEATQKDPSERKSDPIPQIPESAWNFNQRKRISRFNTTLKRATYKIRRGEEPDAKTIQTVWKLYSLTRPTLSKSWASVPHEVWDILWQILSVDEARNPGRLTYLSMLARDLSEAQIPLSPSQQLVTIEAMFVDGWDAKAIESWKRCMPTLGDSGAENFQEFWELGVRMFCQKGDIVQAERAANKLLEEQLDPRILVPLIRSCAADPAEESRQKAWDTYRRMRDLLGPSMGLEDYDLVISFFLTTNQTVQALQVFVDMMFSGTVDVRNQDVLPSKIGNKFFFGKWLKRLIGAGDLDGAYRVFQFMQSKGIEAASIQINGLIGAWQRSGGADNLQLADSLAWSMIQSRIEFVKNRRRLSSIDGPGRIVEVSDSHAELAAVPKATRETFSLLAENYRLRSLLNKLEELWDASREAEISPDAFMMNQLIESFSQKGGLSEAKEVYQVLVHERQVKPDPYTFMALWKMLAINRLHSVTGDLRIMEIKNAREVFAETIRFAHVFKAEGFDGQFARKILHSFRRLKDYPGIVVALQTLKVVFDWTPPEMLTFEMLFETTSLKFDTGAARQKLRLAKRNMDAFVEAQPRQPGEPKTLEEMMQKQRGQEMSDYLQSKYIKEMGVIAEGLMEQTAEEMGVYDILIKKP</sequence>
<feature type="region of interest" description="Disordered" evidence="1">
    <location>
        <begin position="48"/>
        <end position="69"/>
    </location>
</feature>
<evidence type="ECO:0000313" key="3">
    <source>
        <dbReference type="Proteomes" id="UP000434172"/>
    </source>
</evidence>
<dbReference type="Proteomes" id="UP000434172">
    <property type="component" value="Unassembled WGS sequence"/>
</dbReference>
<organism evidence="2 3">
    <name type="scientific">Colletotrichum asianum</name>
    <dbReference type="NCBI Taxonomy" id="702518"/>
    <lineage>
        <taxon>Eukaryota</taxon>
        <taxon>Fungi</taxon>
        <taxon>Dikarya</taxon>
        <taxon>Ascomycota</taxon>
        <taxon>Pezizomycotina</taxon>
        <taxon>Sordariomycetes</taxon>
        <taxon>Hypocreomycetidae</taxon>
        <taxon>Glomerellales</taxon>
        <taxon>Glomerellaceae</taxon>
        <taxon>Colletotrichum</taxon>
        <taxon>Colletotrichum gloeosporioides species complex</taxon>
    </lineage>
</organism>
<dbReference type="OrthoDB" id="185373at2759"/>
<keyword evidence="3" id="KW-1185">Reference proteome</keyword>
<dbReference type="PANTHER" id="PTHR47939:SF1">
    <property type="entry name" value="OS04G0684500 PROTEIN"/>
    <property type="match status" value="1"/>
</dbReference>
<dbReference type="InterPro" id="IPR011990">
    <property type="entry name" value="TPR-like_helical_dom_sf"/>
</dbReference>
<dbReference type="Gene3D" id="1.25.40.10">
    <property type="entry name" value="Tetratricopeptide repeat domain"/>
    <property type="match status" value="2"/>
</dbReference>
<protein>
    <submittedName>
        <fullName evidence="2">Pentatricopeptide repeat protein</fullName>
    </submittedName>
</protein>
<evidence type="ECO:0000256" key="1">
    <source>
        <dbReference type="SAM" id="MobiDB-lite"/>
    </source>
</evidence>